<keyword evidence="1" id="KW-1133">Transmembrane helix</keyword>
<dbReference type="InterPro" id="IPR009325">
    <property type="entry name" value="DUF983"/>
</dbReference>
<dbReference type="Proteomes" id="UP000289859">
    <property type="component" value="Unassembled WGS sequence"/>
</dbReference>
<proteinExistence type="predicted"/>
<keyword evidence="1" id="KW-0472">Membrane</keyword>
<reference evidence="2 3" key="1">
    <citation type="submission" date="2018-07" db="EMBL/GenBank/DDBJ databases">
        <title>Leeuwenhoekiella genomics.</title>
        <authorList>
            <person name="Tahon G."/>
            <person name="Willems A."/>
        </authorList>
    </citation>
    <scope>NUCLEOTIDE SEQUENCE [LARGE SCALE GENOMIC DNA]</scope>
    <source>
        <strain evidence="2 3">LMG 29608</strain>
    </source>
</reference>
<keyword evidence="1" id="KW-0812">Transmembrane</keyword>
<protein>
    <submittedName>
        <fullName evidence="2">Uncharacterized protein</fullName>
    </submittedName>
</protein>
<evidence type="ECO:0000313" key="3">
    <source>
        <dbReference type="Proteomes" id="UP000289859"/>
    </source>
</evidence>
<organism evidence="2 3">
    <name type="scientific">Leeuwenhoekiella polynyae</name>
    <dbReference type="NCBI Taxonomy" id="1550906"/>
    <lineage>
        <taxon>Bacteria</taxon>
        <taxon>Pseudomonadati</taxon>
        <taxon>Bacteroidota</taxon>
        <taxon>Flavobacteriia</taxon>
        <taxon>Flavobacteriales</taxon>
        <taxon>Flavobacteriaceae</taxon>
        <taxon>Leeuwenhoekiella</taxon>
    </lineage>
</organism>
<dbReference type="AlphaFoldDB" id="A0A4Q0NNW9"/>
<sequence>MVTRVTYSFLRNSYFYIMKKLLQGNPLYSIFTGTCPVCQKASMYETKNPYKLSETLKMHERCPHCDTKFKIEPSFFYGAMYVSYGVGIAFAVAAFVITHFFIGGGLVAGFLAIIGTVLIFAPIIMRLSRNIWINFFFDYNSKKAESPSKTS</sequence>
<keyword evidence="3" id="KW-1185">Reference proteome</keyword>
<accession>A0A4Q0NNW9</accession>
<name>A0A4Q0NNW9_9FLAO</name>
<evidence type="ECO:0000313" key="2">
    <source>
        <dbReference type="EMBL" id="RXG11795.1"/>
    </source>
</evidence>
<feature type="transmembrane region" description="Helical" evidence="1">
    <location>
        <begin position="103"/>
        <end position="125"/>
    </location>
</feature>
<feature type="transmembrane region" description="Helical" evidence="1">
    <location>
        <begin position="75"/>
        <end position="97"/>
    </location>
</feature>
<evidence type="ECO:0000256" key="1">
    <source>
        <dbReference type="SAM" id="Phobius"/>
    </source>
</evidence>
<gene>
    <name evidence="2" type="ORF">DSM02_4029</name>
</gene>
<dbReference type="EMBL" id="QOVK01000034">
    <property type="protein sequence ID" value="RXG11795.1"/>
    <property type="molecule type" value="Genomic_DNA"/>
</dbReference>
<dbReference type="Pfam" id="PF06170">
    <property type="entry name" value="DUF983"/>
    <property type="match status" value="1"/>
</dbReference>
<comment type="caution">
    <text evidence="2">The sequence shown here is derived from an EMBL/GenBank/DDBJ whole genome shotgun (WGS) entry which is preliminary data.</text>
</comment>